<feature type="domain" description="E3 Ubiquitin ligase MUL1-like" evidence="12">
    <location>
        <begin position="111"/>
        <end position="178"/>
    </location>
</feature>
<dbReference type="PANTHER" id="PTHR12183:SF32">
    <property type="entry name" value="MITOCHONDRIAL E3 UBIQUITIN PROTEIN LIGASE 1"/>
    <property type="match status" value="1"/>
</dbReference>
<evidence type="ECO:0000256" key="5">
    <source>
        <dbReference type="ARBA" id="ARBA00022692"/>
    </source>
</evidence>
<dbReference type="GO" id="GO:0003676">
    <property type="term" value="F:nucleic acid binding"/>
    <property type="evidence" value="ECO:0007669"/>
    <property type="project" value="InterPro"/>
</dbReference>
<sequence>MKRDMKGKRFADVAEVKEKMTEALSSISKDEFRQCFEKWNKKLDKCISNAPVLELNYDLNEIVKTHKNKKVPYVVIRGEVEALGSPITSVNNHSITGAIQKLSMKEHVVARGSSGFWANQKRVIQEIYNSVPFVLRVSQTKVEVLDALTADILDLETTADHFQCSSPSVFDHIWGYFAGR</sequence>
<keyword evidence="6" id="KW-0479">Metal-binding</keyword>
<comment type="caution">
    <text evidence="13">The sequence shown here is derived from an EMBL/GenBank/DDBJ whole genome shotgun (WGS) entry which is preliminary data.</text>
</comment>
<keyword evidence="9" id="KW-0862">Zinc</keyword>
<dbReference type="InterPro" id="IPR022170">
    <property type="entry name" value="MUL1-like"/>
</dbReference>
<dbReference type="AlphaFoldDB" id="A0A2J7R7J2"/>
<keyword evidence="11" id="KW-0472">Membrane</keyword>
<evidence type="ECO:0000259" key="12">
    <source>
        <dbReference type="Pfam" id="PF12483"/>
    </source>
</evidence>
<evidence type="ECO:0000256" key="4">
    <source>
        <dbReference type="ARBA" id="ARBA00022679"/>
    </source>
</evidence>
<dbReference type="Proteomes" id="UP000235965">
    <property type="component" value="Unassembled WGS sequence"/>
</dbReference>
<keyword evidence="14" id="KW-1185">Reference proteome</keyword>
<evidence type="ECO:0000256" key="3">
    <source>
        <dbReference type="ARBA" id="ARBA00012483"/>
    </source>
</evidence>
<dbReference type="GO" id="GO:0008270">
    <property type="term" value="F:zinc ion binding"/>
    <property type="evidence" value="ECO:0007669"/>
    <property type="project" value="UniProtKB-KW"/>
</dbReference>
<evidence type="ECO:0000313" key="13">
    <source>
        <dbReference type="EMBL" id="PNF36776.1"/>
    </source>
</evidence>
<evidence type="ECO:0000256" key="7">
    <source>
        <dbReference type="ARBA" id="ARBA00022771"/>
    </source>
</evidence>
<reference evidence="13 14" key="1">
    <citation type="submission" date="2017-12" db="EMBL/GenBank/DDBJ databases">
        <title>Hemimetabolous genomes reveal molecular basis of termite eusociality.</title>
        <authorList>
            <person name="Harrison M.C."/>
            <person name="Jongepier E."/>
            <person name="Robertson H.M."/>
            <person name="Arning N."/>
            <person name="Bitard-Feildel T."/>
            <person name="Chao H."/>
            <person name="Childers C.P."/>
            <person name="Dinh H."/>
            <person name="Doddapaneni H."/>
            <person name="Dugan S."/>
            <person name="Gowin J."/>
            <person name="Greiner C."/>
            <person name="Han Y."/>
            <person name="Hu H."/>
            <person name="Hughes D.S.T."/>
            <person name="Huylmans A.-K."/>
            <person name="Kemena C."/>
            <person name="Kremer L.P.M."/>
            <person name="Lee S.L."/>
            <person name="Lopez-Ezquerra A."/>
            <person name="Mallet L."/>
            <person name="Monroy-Kuhn J.M."/>
            <person name="Moser A."/>
            <person name="Murali S.C."/>
            <person name="Muzny D.M."/>
            <person name="Otani S."/>
            <person name="Piulachs M.-D."/>
            <person name="Poelchau M."/>
            <person name="Qu J."/>
            <person name="Schaub F."/>
            <person name="Wada-Katsumata A."/>
            <person name="Worley K.C."/>
            <person name="Xie Q."/>
            <person name="Ylla G."/>
            <person name="Poulsen M."/>
            <person name="Gibbs R.A."/>
            <person name="Schal C."/>
            <person name="Richards S."/>
            <person name="Belles X."/>
            <person name="Korb J."/>
            <person name="Bornberg-Bauer E."/>
        </authorList>
    </citation>
    <scope>NUCLEOTIDE SEQUENCE [LARGE SCALE GENOMIC DNA]</scope>
    <source>
        <tissue evidence="13">Whole body</tissue>
    </source>
</reference>
<dbReference type="InParanoid" id="A0A2J7R7J2"/>
<evidence type="ECO:0000256" key="8">
    <source>
        <dbReference type="ARBA" id="ARBA00022786"/>
    </source>
</evidence>
<dbReference type="Gene3D" id="3.30.420.10">
    <property type="entry name" value="Ribonuclease H-like superfamily/Ribonuclease H"/>
    <property type="match status" value="1"/>
</dbReference>
<evidence type="ECO:0000256" key="6">
    <source>
        <dbReference type="ARBA" id="ARBA00022723"/>
    </source>
</evidence>
<organism evidence="13 14">
    <name type="scientific">Cryptotermes secundus</name>
    <dbReference type="NCBI Taxonomy" id="105785"/>
    <lineage>
        <taxon>Eukaryota</taxon>
        <taxon>Metazoa</taxon>
        <taxon>Ecdysozoa</taxon>
        <taxon>Arthropoda</taxon>
        <taxon>Hexapoda</taxon>
        <taxon>Insecta</taxon>
        <taxon>Pterygota</taxon>
        <taxon>Neoptera</taxon>
        <taxon>Polyneoptera</taxon>
        <taxon>Dictyoptera</taxon>
        <taxon>Blattodea</taxon>
        <taxon>Blattoidea</taxon>
        <taxon>Termitoidae</taxon>
        <taxon>Kalotermitidae</taxon>
        <taxon>Cryptotermitinae</taxon>
        <taxon>Cryptotermes</taxon>
    </lineage>
</organism>
<keyword evidence="7" id="KW-0863">Zinc-finger</keyword>
<gene>
    <name evidence="13" type="ORF">B7P43_G11171</name>
</gene>
<dbReference type="EC" id="2.3.2.27" evidence="3"/>
<dbReference type="GO" id="GO:0061630">
    <property type="term" value="F:ubiquitin protein ligase activity"/>
    <property type="evidence" value="ECO:0007669"/>
    <property type="project" value="UniProtKB-EC"/>
</dbReference>
<accession>A0A2J7R7J2</accession>
<evidence type="ECO:0000256" key="9">
    <source>
        <dbReference type="ARBA" id="ARBA00022833"/>
    </source>
</evidence>
<keyword evidence="10" id="KW-1133">Transmembrane helix</keyword>
<dbReference type="InterPro" id="IPR036397">
    <property type="entry name" value="RNaseH_sf"/>
</dbReference>
<evidence type="ECO:0000256" key="1">
    <source>
        <dbReference type="ARBA" id="ARBA00000900"/>
    </source>
</evidence>
<dbReference type="PANTHER" id="PTHR12183">
    <property type="entry name" value="MITOCHONDRIAL UBIQUITIN LIGASE ACTIVATOR OF NFKB 1"/>
    <property type="match status" value="1"/>
</dbReference>
<evidence type="ECO:0000256" key="2">
    <source>
        <dbReference type="ARBA" id="ARBA00004141"/>
    </source>
</evidence>
<dbReference type="GO" id="GO:0016567">
    <property type="term" value="P:protein ubiquitination"/>
    <property type="evidence" value="ECO:0007669"/>
    <property type="project" value="InterPro"/>
</dbReference>
<keyword evidence="8" id="KW-0833">Ubl conjugation pathway</keyword>
<comment type="subcellular location">
    <subcellularLocation>
        <location evidence="2">Membrane</location>
        <topology evidence="2">Multi-pass membrane protein</topology>
    </subcellularLocation>
</comment>
<name>A0A2J7R7J2_9NEOP</name>
<dbReference type="STRING" id="105785.A0A2J7R7J2"/>
<evidence type="ECO:0000313" key="14">
    <source>
        <dbReference type="Proteomes" id="UP000235965"/>
    </source>
</evidence>
<evidence type="ECO:0000256" key="10">
    <source>
        <dbReference type="ARBA" id="ARBA00022989"/>
    </source>
</evidence>
<dbReference type="InterPro" id="IPR051652">
    <property type="entry name" value="MDM2_MDM4_MUL1"/>
</dbReference>
<comment type="catalytic activity">
    <reaction evidence="1">
        <text>S-ubiquitinyl-[E2 ubiquitin-conjugating enzyme]-L-cysteine + [acceptor protein]-L-lysine = [E2 ubiquitin-conjugating enzyme]-L-cysteine + N(6)-ubiquitinyl-[acceptor protein]-L-lysine.</text>
        <dbReference type="EC" id="2.3.2.27"/>
    </reaction>
</comment>
<protein>
    <recommendedName>
        <fullName evidence="3">RING-type E3 ubiquitin transferase</fullName>
        <ecNumber evidence="3">2.3.2.27</ecNumber>
    </recommendedName>
</protein>
<dbReference type="Pfam" id="PF12483">
    <property type="entry name" value="GIDE"/>
    <property type="match status" value="1"/>
</dbReference>
<dbReference type="GO" id="GO:0016020">
    <property type="term" value="C:membrane"/>
    <property type="evidence" value="ECO:0007669"/>
    <property type="project" value="UniProtKB-SubCell"/>
</dbReference>
<proteinExistence type="predicted"/>
<dbReference type="OrthoDB" id="66726at2759"/>
<dbReference type="EMBL" id="NEVH01006732">
    <property type="protein sequence ID" value="PNF36776.1"/>
    <property type="molecule type" value="Genomic_DNA"/>
</dbReference>
<keyword evidence="4" id="KW-0808">Transferase</keyword>
<evidence type="ECO:0000256" key="11">
    <source>
        <dbReference type="ARBA" id="ARBA00023136"/>
    </source>
</evidence>
<keyword evidence="5" id="KW-0812">Transmembrane</keyword>